<feature type="domain" description="H15" evidence="6">
    <location>
        <begin position="21"/>
        <end position="90"/>
    </location>
</feature>
<evidence type="ECO:0000256" key="4">
    <source>
        <dbReference type="ARBA" id="ARBA00023242"/>
    </source>
</evidence>
<dbReference type="InterPro" id="IPR017956">
    <property type="entry name" value="AT_hook_DNA-bd_motif"/>
</dbReference>
<comment type="subcellular location">
    <subcellularLocation>
        <location evidence="1">Nucleus</location>
    </subcellularLocation>
</comment>
<comment type="caution">
    <text evidence="7">The sequence shown here is derived from an EMBL/GenBank/DDBJ whole genome shotgun (WGS) entry which is preliminary data.</text>
</comment>
<name>A0AAD5CYS5_AMBAR</name>
<reference evidence="7" key="1">
    <citation type="submission" date="2022-06" db="EMBL/GenBank/DDBJ databases">
        <title>Uncovering the hologenomic basis of an extraordinary plant invasion.</title>
        <authorList>
            <person name="Bieker V.C."/>
            <person name="Martin M.D."/>
            <person name="Gilbert T."/>
            <person name="Hodgins K."/>
            <person name="Battlay P."/>
            <person name="Petersen B."/>
            <person name="Wilson J."/>
        </authorList>
    </citation>
    <scope>NUCLEOTIDE SEQUENCE</scope>
    <source>
        <strain evidence="7">AA19_3_7</strain>
        <tissue evidence="7">Leaf</tissue>
    </source>
</reference>
<dbReference type="Pfam" id="PF00538">
    <property type="entry name" value="Linker_histone"/>
    <property type="match status" value="1"/>
</dbReference>
<dbReference type="GO" id="GO:0031492">
    <property type="term" value="F:nucleosomal DNA binding"/>
    <property type="evidence" value="ECO:0007669"/>
    <property type="project" value="TreeGrafter"/>
</dbReference>
<dbReference type="SUPFAM" id="SSF46785">
    <property type="entry name" value="Winged helix' DNA-binding domain"/>
    <property type="match status" value="1"/>
</dbReference>
<dbReference type="Gene3D" id="1.10.10.10">
    <property type="entry name" value="Winged helix-like DNA-binding domain superfamily/Winged helix DNA-binding domain"/>
    <property type="match status" value="1"/>
</dbReference>
<sequence length="239" mass="25611">MASSATGDATTNPPAPAPVNVLPQYPELIMEAIDTLDVKKGVCRSKISKQIESSYGSLPAAHKTLLSHHLNRMRATGELIVINNNYLKPDPNAPLRRGRGRPRKPPSEFSPRTSVSGRKPGRPRLYDTPAKKPASGEGRGRGRPRKVITDADGMSAAPVAMSALVSFGSRGRGRPRKEPRSDDDDVMSVMVSGEKRGRGRPRKDGGSGGRVTSVTASGEKRGRGRPKKVMVTEVVVGMD</sequence>
<dbReference type="PROSITE" id="PS00354">
    <property type="entry name" value="HMGI_Y"/>
    <property type="match status" value="1"/>
</dbReference>
<dbReference type="PRINTS" id="PR00929">
    <property type="entry name" value="ATHOOK"/>
</dbReference>
<dbReference type="Pfam" id="PF02178">
    <property type="entry name" value="AT_hook"/>
    <property type="match status" value="5"/>
</dbReference>
<dbReference type="InterPro" id="IPR005818">
    <property type="entry name" value="Histone_H1/H5_H15"/>
</dbReference>
<gene>
    <name evidence="7" type="ORF">M8C21_003045</name>
</gene>
<accession>A0AAD5CYS5</accession>
<dbReference type="GO" id="GO:0005730">
    <property type="term" value="C:nucleolus"/>
    <property type="evidence" value="ECO:0007669"/>
    <property type="project" value="TreeGrafter"/>
</dbReference>
<evidence type="ECO:0000256" key="2">
    <source>
        <dbReference type="ARBA" id="ARBA00022737"/>
    </source>
</evidence>
<keyword evidence="2" id="KW-0677">Repeat</keyword>
<evidence type="ECO:0000313" key="8">
    <source>
        <dbReference type="Proteomes" id="UP001206925"/>
    </source>
</evidence>
<dbReference type="InterPro" id="IPR000637">
    <property type="entry name" value="HMGI/Y_DNA-bd_CS"/>
</dbReference>
<dbReference type="GO" id="GO:0045910">
    <property type="term" value="P:negative regulation of DNA recombination"/>
    <property type="evidence" value="ECO:0007669"/>
    <property type="project" value="TreeGrafter"/>
</dbReference>
<evidence type="ECO:0000256" key="1">
    <source>
        <dbReference type="ARBA" id="ARBA00004123"/>
    </source>
</evidence>
<dbReference type="GO" id="GO:0006334">
    <property type="term" value="P:nucleosome assembly"/>
    <property type="evidence" value="ECO:0007669"/>
    <property type="project" value="InterPro"/>
</dbReference>
<keyword evidence="8" id="KW-1185">Reference proteome</keyword>
<dbReference type="PROSITE" id="PS51504">
    <property type="entry name" value="H15"/>
    <property type="match status" value="1"/>
</dbReference>
<dbReference type="EMBL" id="JAMZMK010006077">
    <property type="protein sequence ID" value="KAI7750848.1"/>
    <property type="molecule type" value="Genomic_DNA"/>
</dbReference>
<dbReference type="GO" id="GO:0003690">
    <property type="term" value="F:double-stranded DNA binding"/>
    <property type="evidence" value="ECO:0007669"/>
    <property type="project" value="TreeGrafter"/>
</dbReference>
<dbReference type="SMART" id="SM00384">
    <property type="entry name" value="AT_hook"/>
    <property type="match status" value="6"/>
</dbReference>
<evidence type="ECO:0000259" key="6">
    <source>
        <dbReference type="PROSITE" id="PS51504"/>
    </source>
</evidence>
<dbReference type="PANTHER" id="PTHR11467:SF103">
    <property type="entry name" value="HMG-Y-RELATED PROTEIN A"/>
    <property type="match status" value="1"/>
</dbReference>
<dbReference type="AlphaFoldDB" id="A0AAD5CYS5"/>
<organism evidence="7 8">
    <name type="scientific">Ambrosia artemisiifolia</name>
    <name type="common">Common ragweed</name>
    <dbReference type="NCBI Taxonomy" id="4212"/>
    <lineage>
        <taxon>Eukaryota</taxon>
        <taxon>Viridiplantae</taxon>
        <taxon>Streptophyta</taxon>
        <taxon>Embryophyta</taxon>
        <taxon>Tracheophyta</taxon>
        <taxon>Spermatophyta</taxon>
        <taxon>Magnoliopsida</taxon>
        <taxon>eudicotyledons</taxon>
        <taxon>Gunneridae</taxon>
        <taxon>Pentapetalae</taxon>
        <taxon>asterids</taxon>
        <taxon>campanulids</taxon>
        <taxon>Asterales</taxon>
        <taxon>Asteraceae</taxon>
        <taxon>Asteroideae</taxon>
        <taxon>Heliantheae alliance</taxon>
        <taxon>Heliantheae</taxon>
        <taxon>Ambrosia</taxon>
    </lineage>
</organism>
<keyword evidence="3" id="KW-0238">DNA-binding</keyword>
<dbReference type="GO" id="GO:0000786">
    <property type="term" value="C:nucleosome"/>
    <property type="evidence" value="ECO:0007669"/>
    <property type="project" value="InterPro"/>
</dbReference>
<dbReference type="Proteomes" id="UP001206925">
    <property type="component" value="Unassembled WGS sequence"/>
</dbReference>
<feature type="region of interest" description="Disordered" evidence="5">
    <location>
        <begin position="166"/>
        <end position="239"/>
    </location>
</feature>
<dbReference type="GO" id="GO:0006355">
    <property type="term" value="P:regulation of DNA-templated transcription"/>
    <property type="evidence" value="ECO:0007669"/>
    <property type="project" value="InterPro"/>
</dbReference>
<evidence type="ECO:0000256" key="3">
    <source>
        <dbReference type="ARBA" id="ARBA00023125"/>
    </source>
</evidence>
<dbReference type="PRINTS" id="PR00930">
    <property type="entry name" value="HIGHMOBLTYIY"/>
</dbReference>
<protein>
    <recommendedName>
        <fullName evidence="6">H15 domain-containing protein</fullName>
    </recommendedName>
</protein>
<keyword evidence="4" id="KW-0539">Nucleus</keyword>
<dbReference type="SMART" id="SM00526">
    <property type="entry name" value="H15"/>
    <property type="match status" value="1"/>
</dbReference>
<dbReference type="InterPro" id="IPR000116">
    <property type="entry name" value="HMGA"/>
</dbReference>
<feature type="region of interest" description="Disordered" evidence="5">
    <location>
        <begin position="86"/>
        <end position="154"/>
    </location>
</feature>
<dbReference type="InterPro" id="IPR036390">
    <property type="entry name" value="WH_DNA-bd_sf"/>
</dbReference>
<evidence type="ECO:0000256" key="5">
    <source>
        <dbReference type="SAM" id="MobiDB-lite"/>
    </source>
</evidence>
<evidence type="ECO:0000313" key="7">
    <source>
        <dbReference type="EMBL" id="KAI7750848.1"/>
    </source>
</evidence>
<dbReference type="InterPro" id="IPR036388">
    <property type="entry name" value="WH-like_DNA-bd_sf"/>
</dbReference>
<dbReference type="GO" id="GO:0030261">
    <property type="term" value="P:chromosome condensation"/>
    <property type="evidence" value="ECO:0007669"/>
    <property type="project" value="TreeGrafter"/>
</dbReference>
<dbReference type="PANTHER" id="PTHR11467">
    <property type="entry name" value="HISTONE H1"/>
    <property type="match status" value="1"/>
</dbReference>
<proteinExistence type="predicted"/>